<protein>
    <recommendedName>
        <fullName evidence="2">C2H2-type domain-containing protein</fullName>
    </recommendedName>
</protein>
<dbReference type="AlphaFoldDB" id="A0AAV7QG14"/>
<dbReference type="GO" id="GO:0008270">
    <property type="term" value="F:zinc ion binding"/>
    <property type="evidence" value="ECO:0007669"/>
    <property type="project" value="UniProtKB-KW"/>
</dbReference>
<dbReference type="SUPFAM" id="SSF57667">
    <property type="entry name" value="beta-beta-alpha zinc fingers"/>
    <property type="match status" value="1"/>
</dbReference>
<keyword evidence="1" id="KW-0862">Zinc</keyword>
<proteinExistence type="predicted"/>
<gene>
    <name evidence="3" type="ORF">NDU88_005568</name>
</gene>
<keyword evidence="1" id="KW-0863">Zinc-finger</keyword>
<evidence type="ECO:0000313" key="4">
    <source>
        <dbReference type="Proteomes" id="UP001066276"/>
    </source>
</evidence>
<dbReference type="PROSITE" id="PS50157">
    <property type="entry name" value="ZINC_FINGER_C2H2_2"/>
    <property type="match status" value="1"/>
</dbReference>
<evidence type="ECO:0000313" key="3">
    <source>
        <dbReference type="EMBL" id="KAJ1139193.1"/>
    </source>
</evidence>
<feature type="domain" description="C2H2-type" evidence="2">
    <location>
        <begin position="97"/>
        <end position="124"/>
    </location>
</feature>
<accession>A0AAV7QG14</accession>
<comment type="caution">
    <text evidence="3">The sequence shown here is derived from an EMBL/GenBank/DDBJ whole genome shotgun (WGS) entry which is preliminary data.</text>
</comment>
<dbReference type="Proteomes" id="UP001066276">
    <property type="component" value="Chromosome 6"/>
</dbReference>
<reference evidence="3" key="1">
    <citation type="journal article" date="2022" name="bioRxiv">
        <title>Sequencing and chromosome-scale assembly of the giantPleurodeles waltlgenome.</title>
        <authorList>
            <person name="Brown T."/>
            <person name="Elewa A."/>
            <person name="Iarovenko S."/>
            <person name="Subramanian E."/>
            <person name="Araus A.J."/>
            <person name="Petzold A."/>
            <person name="Susuki M."/>
            <person name="Suzuki K.-i.T."/>
            <person name="Hayashi T."/>
            <person name="Toyoda A."/>
            <person name="Oliveira C."/>
            <person name="Osipova E."/>
            <person name="Leigh N.D."/>
            <person name="Simon A."/>
            <person name="Yun M.H."/>
        </authorList>
    </citation>
    <scope>NUCLEOTIDE SEQUENCE</scope>
    <source>
        <strain evidence="3">20211129_DDA</strain>
        <tissue evidence="3">Liver</tissue>
    </source>
</reference>
<dbReference type="InterPro" id="IPR036236">
    <property type="entry name" value="Znf_C2H2_sf"/>
</dbReference>
<dbReference type="PROSITE" id="PS00028">
    <property type="entry name" value="ZINC_FINGER_C2H2_1"/>
    <property type="match status" value="1"/>
</dbReference>
<name>A0AAV7QG14_PLEWA</name>
<dbReference type="EMBL" id="JANPWB010000010">
    <property type="protein sequence ID" value="KAJ1139193.1"/>
    <property type="molecule type" value="Genomic_DNA"/>
</dbReference>
<keyword evidence="1" id="KW-0479">Metal-binding</keyword>
<keyword evidence="4" id="KW-1185">Reference proteome</keyword>
<evidence type="ECO:0000259" key="2">
    <source>
        <dbReference type="PROSITE" id="PS50157"/>
    </source>
</evidence>
<dbReference type="InterPro" id="IPR013087">
    <property type="entry name" value="Znf_C2H2_type"/>
</dbReference>
<organism evidence="3 4">
    <name type="scientific">Pleurodeles waltl</name>
    <name type="common">Iberian ribbed newt</name>
    <dbReference type="NCBI Taxonomy" id="8319"/>
    <lineage>
        <taxon>Eukaryota</taxon>
        <taxon>Metazoa</taxon>
        <taxon>Chordata</taxon>
        <taxon>Craniata</taxon>
        <taxon>Vertebrata</taxon>
        <taxon>Euteleostomi</taxon>
        <taxon>Amphibia</taxon>
        <taxon>Batrachia</taxon>
        <taxon>Caudata</taxon>
        <taxon>Salamandroidea</taxon>
        <taxon>Salamandridae</taxon>
        <taxon>Pleurodelinae</taxon>
        <taxon>Pleurodeles</taxon>
    </lineage>
</organism>
<sequence length="127" mass="14422">MSDIRLHKRLFYGELAEGKRTQVGRKRHFKDTQKVSLKSFGIDLDSWKILAQDSPTWQGCINKGATSYEESRIAETQKKCELRNFIANSLPTNPTDHLCPTCSRAFPARIGLISHSRTHRTQSTSST</sequence>
<evidence type="ECO:0000256" key="1">
    <source>
        <dbReference type="PROSITE-ProRule" id="PRU00042"/>
    </source>
</evidence>